<name>A0A2L0IE47_9GAMM</name>
<dbReference type="PROSITE" id="PS50931">
    <property type="entry name" value="HTH_LYSR"/>
    <property type="match status" value="1"/>
</dbReference>
<dbReference type="KEGG" id="pgz:C2E15_07135"/>
<organism evidence="6 7">
    <name type="scientific">Mixta gaviniae</name>
    <dbReference type="NCBI Taxonomy" id="665914"/>
    <lineage>
        <taxon>Bacteria</taxon>
        <taxon>Pseudomonadati</taxon>
        <taxon>Pseudomonadota</taxon>
        <taxon>Gammaproteobacteria</taxon>
        <taxon>Enterobacterales</taxon>
        <taxon>Erwiniaceae</taxon>
        <taxon>Mixta</taxon>
    </lineage>
</organism>
<keyword evidence="2" id="KW-0805">Transcription regulation</keyword>
<dbReference type="SUPFAM" id="SSF53850">
    <property type="entry name" value="Periplasmic binding protein-like II"/>
    <property type="match status" value="1"/>
</dbReference>
<dbReference type="GO" id="GO:0006351">
    <property type="term" value="P:DNA-templated transcription"/>
    <property type="evidence" value="ECO:0007669"/>
    <property type="project" value="TreeGrafter"/>
</dbReference>
<dbReference type="RefSeq" id="WP_104956754.1">
    <property type="nucleotide sequence ID" value="NZ_CP026377.1"/>
</dbReference>
<dbReference type="PANTHER" id="PTHR30537:SF66">
    <property type="entry name" value="IRON-REGULATED VIRULENCE REGULATORY PROTEIN IRGB"/>
    <property type="match status" value="1"/>
</dbReference>
<evidence type="ECO:0000313" key="7">
    <source>
        <dbReference type="Proteomes" id="UP000238365"/>
    </source>
</evidence>
<keyword evidence="4" id="KW-0804">Transcription</keyword>
<protein>
    <submittedName>
        <fullName evidence="6">LysR family transcriptional regulator</fullName>
    </submittedName>
</protein>
<dbReference type="FunFam" id="1.10.10.10:FF:000001">
    <property type="entry name" value="LysR family transcriptional regulator"/>
    <property type="match status" value="1"/>
</dbReference>
<dbReference type="GO" id="GO:0043565">
    <property type="term" value="F:sequence-specific DNA binding"/>
    <property type="evidence" value="ECO:0007669"/>
    <property type="project" value="TreeGrafter"/>
</dbReference>
<dbReference type="AlphaFoldDB" id="A0A2L0IE47"/>
<sequence>MQNHLGRIRTFMAVAECGSFTRAAERLFVSKAMVSIDVKTLERALNAPLLIRGAKGVALTEAGQALYAEFSDIFQRVDRALERAAGRQQQLSGTLRLTSTAEFGEHFLLPLLGEFCAQHPQLQVSFYANSSLNDFMSEQLDLAVRLGTLRDSSLKSRRLASYDIKLVAAPGWLAANPLSRVEELAQVSWIANAHLASPVAWTLRHAQHPPVKIRARASYSANSASSVRAMARAGLGVALLPAWMIADDLAQRRLTLLFPDWTLPEQPVSILYPNGQALPRKSRAFIDFLLANRARLERRA</sequence>
<comment type="similarity">
    <text evidence="1">Belongs to the LysR transcriptional regulatory family.</text>
</comment>
<dbReference type="EMBL" id="CP026377">
    <property type="protein sequence ID" value="AUX92878.1"/>
    <property type="molecule type" value="Genomic_DNA"/>
</dbReference>
<keyword evidence="7" id="KW-1185">Reference proteome</keyword>
<feature type="domain" description="HTH lysR-type" evidence="5">
    <location>
        <begin position="1"/>
        <end position="60"/>
    </location>
</feature>
<gene>
    <name evidence="6" type="ORF">C2E15_07135</name>
</gene>
<dbReference type="InterPro" id="IPR058163">
    <property type="entry name" value="LysR-type_TF_proteobact-type"/>
</dbReference>
<dbReference type="Gene3D" id="1.10.10.10">
    <property type="entry name" value="Winged helix-like DNA-binding domain superfamily/Winged helix DNA-binding domain"/>
    <property type="match status" value="1"/>
</dbReference>
<keyword evidence="3" id="KW-0238">DNA-binding</keyword>
<dbReference type="InterPro" id="IPR005119">
    <property type="entry name" value="LysR_subst-bd"/>
</dbReference>
<dbReference type="Pfam" id="PF00126">
    <property type="entry name" value="HTH_1"/>
    <property type="match status" value="1"/>
</dbReference>
<dbReference type="CDD" id="cd08422">
    <property type="entry name" value="PBP2_CrgA_like"/>
    <property type="match status" value="1"/>
</dbReference>
<dbReference type="GO" id="GO:0003700">
    <property type="term" value="F:DNA-binding transcription factor activity"/>
    <property type="evidence" value="ECO:0007669"/>
    <property type="project" value="InterPro"/>
</dbReference>
<evidence type="ECO:0000313" key="6">
    <source>
        <dbReference type="EMBL" id="AUX92878.1"/>
    </source>
</evidence>
<dbReference type="Gene3D" id="3.40.190.290">
    <property type="match status" value="1"/>
</dbReference>
<evidence type="ECO:0000259" key="5">
    <source>
        <dbReference type="PROSITE" id="PS50931"/>
    </source>
</evidence>
<dbReference type="InterPro" id="IPR000847">
    <property type="entry name" value="LysR_HTH_N"/>
</dbReference>
<evidence type="ECO:0000256" key="1">
    <source>
        <dbReference type="ARBA" id="ARBA00009437"/>
    </source>
</evidence>
<dbReference type="Proteomes" id="UP000238365">
    <property type="component" value="Chromosome"/>
</dbReference>
<reference evidence="6 7" key="1">
    <citation type="submission" date="2018-01" db="EMBL/GenBank/DDBJ databases">
        <title>Complete and assembled Genome of Pantoea gaviniae DSM22758T.</title>
        <authorList>
            <person name="Stevens M.J.A."/>
            <person name="Zurfluh K."/>
            <person name="Stephan R."/>
        </authorList>
    </citation>
    <scope>NUCLEOTIDE SEQUENCE [LARGE SCALE GENOMIC DNA]</scope>
    <source>
        <strain evidence="6 7">DSM 22758</strain>
    </source>
</reference>
<evidence type="ECO:0000256" key="3">
    <source>
        <dbReference type="ARBA" id="ARBA00023125"/>
    </source>
</evidence>
<dbReference type="InterPro" id="IPR036388">
    <property type="entry name" value="WH-like_DNA-bd_sf"/>
</dbReference>
<dbReference type="Pfam" id="PF03466">
    <property type="entry name" value="LysR_substrate"/>
    <property type="match status" value="1"/>
</dbReference>
<evidence type="ECO:0000256" key="2">
    <source>
        <dbReference type="ARBA" id="ARBA00023015"/>
    </source>
</evidence>
<accession>A0A2L0IE47</accession>
<proteinExistence type="inferred from homology"/>
<dbReference type="InterPro" id="IPR036390">
    <property type="entry name" value="WH_DNA-bd_sf"/>
</dbReference>
<dbReference type="SUPFAM" id="SSF46785">
    <property type="entry name" value="Winged helix' DNA-binding domain"/>
    <property type="match status" value="1"/>
</dbReference>
<dbReference type="PANTHER" id="PTHR30537">
    <property type="entry name" value="HTH-TYPE TRANSCRIPTIONAL REGULATOR"/>
    <property type="match status" value="1"/>
</dbReference>
<evidence type="ECO:0000256" key="4">
    <source>
        <dbReference type="ARBA" id="ARBA00023163"/>
    </source>
</evidence>